<feature type="compositionally biased region" description="Low complexity" evidence="1">
    <location>
        <begin position="691"/>
        <end position="706"/>
    </location>
</feature>
<proteinExistence type="predicted"/>
<feature type="compositionally biased region" description="Basic and acidic residues" evidence="1">
    <location>
        <begin position="214"/>
        <end position="231"/>
    </location>
</feature>
<evidence type="ECO:0008006" key="4">
    <source>
        <dbReference type="Google" id="ProtNLM"/>
    </source>
</evidence>
<feature type="compositionally biased region" description="Low complexity" evidence="1">
    <location>
        <begin position="787"/>
        <end position="799"/>
    </location>
</feature>
<feature type="compositionally biased region" description="Basic and acidic residues" evidence="1">
    <location>
        <begin position="381"/>
        <end position="394"/>
    </location>
</feature>
<feature type="region of interest" description="Disordered" evidence="1">
    <location>
        <begin position="423"/>
        <end position="944"/>
    </location>
</feature>
<feature type="compositionally biased region" description="Low complexity" evidence="1">
    <location>
        <begin position="617"/>
        <end position="636"/>
    </location>
</feature>
<feature type="compositionally biased region" description="Basic residues" evidence="1">
    <location>
        <begin position="14"/>
        <end position="28"/>
    </location>
</feature>
<organism evidence="2 3">
    <name type="scientific">Coniochaeta hoffmannii</name>
    <dbReference type="NCBI Taxonomy" id="91930"/>
    <lineage>
        <taxon>Eukaryota</taxon>
        <taxon>Fungi</taxon>
        <taxon>Dikarya</taxon>
        <taxon>Ascomycota</taxon>
        <taxon>Pezizomycotina</taxon>
        <taxon>Sordariomycetes</taxon>
        <taxon>Sordariomycetidae</taxon>
        <taxon>Coniochaetales</taxon>
        <taxon>Coniochaetaceae</taxon>
        <taxon>Coniochaeta</taxon>
    </lineage>
</organism>
<name>A0AA38S6C0_9PEZI</name>
<evidence type="ECO:0000313" key="2">
    <source>
        <dbReference type="EMBL" id="KAJ9157004.1"/>
    </source>
</evidence>
<feature type="compositionally biased region" description="Basic and acidic residues" evidence="1">
    <location>
        <begin position="570"/>
        <end position="594"/>
    </location>
</feature>
<reference evidence="2" key="1">
    <citation type="submission" date="2022-07" db="EMBL/GenBank/DDBJ databases">
        <title>Fungi with potential for degradation of polypropylene.</title>
        <authorList>
            <person name="Gostincar C."/>
        </authorList>
    </citation>
    <scope>NUCLEOTIDE SEQUENCE</scope>
    <source>
        <strain evidence="2">EXF-13287</strain>
    </source>
</reference>
<dbReference type="Proteomes" id="UP001174691">
    <property type="component" value="Unassembled WGS sequence"/>
</dbReference>
<feature type="compositionally biased region" description="Polar residues" evidence="1">
    <location>
        <begin position="637"/>
        <end position="668"/>
    </location>
</feature>
<feature type="compositionally biased region" description="Low complexity" evidence="1">
    <location>
        <begin position="598"/>
        <end position="607"/>
    </location>
</feature>
<feature type="region of interest" description="Disordered" evidence="1">
    <location>
        <begin position="338"/>
        <end position="394"/>
    </location>
</feature>
<feature type="region of interest" description="Disordered" evidence="1">
    <location>
        <begin position="193"/>
        <end position="248"/>
    </location>
</feature>
<protein>
    <recommendedName>
        <fullName evidence="4">Stc1 domain-containing protein</fullName>
    </recommendedName>
</protein>
<feature type="compositionally biased region" description="Low complexity" evidence="1">
    <location>
        <begin position="932"/>
        <end position="942"/>
    </location>
</feature>
<sequence length="1059" mass="117106">MKRLFKSWAGKHSPSPRKSRPSRRRHTSRRADHLPDGTLQPVYSAIQPAAYQAALMTSSHQVDGTETNNDNLVESQHFCVKCGKARSKRYHMDNPIKPGSKAPASCCRKCRSKRMSSELRSKYLQHFCTDCGKVRSRGYHDEHPVRAGQKPKPSYCLQCRTRREEEARDEEDWEDLDAEETILAVPQIKPSASRLTVTGNGPIAPSDSEEDVESKDSLKPRHDRRTSKDLTRLSVPAEHHRKVSKESVRLARSFQASVEDAPPTPPQTPPLVIQEMQPAEQKHTSGQVSAGSSAMQTAIPCTDLVSDTGQVALPEKEDCNNHVHVVYIHPPCYHHGHVYNDQSSQDGDKVRPRGRRVDSSTTTTSSKQSSRRVAFATPEVSSRHEADADYDRSAVPENHEDTFEFGLDSGSFRGNYDVRGSRLDGLPRRSPTPGLIPHGFVSSGEGSSSDYVSTPSSGSSRPRMDTRSPPPEYSAPPPKVFSPDEIRRLWEQGSQPVHPRRQQRQEPDRGHSGPAPARNFASVNRENFAANQRSASEGDYPRGYGDAFSGFGPSSHGERTSRLDNIGPSEDGRSDNRRGVDARYKNDENIDPKTRHNSSTSSRPSQPRSRDASSEQSANMYNNDNNSNQTNQYNNARSSQLHGPASSAENNPTMYNNDTNEYSSNHAGQSDGHARFSEDHPNMYNNQRSAPSKPCPSQSRSSSNHSENNRSMHDNHRVKKPLRTRPSKPSQPDEPRHSKSERSGDNSRQSSASPAEEAPFTARERMWTDNPEQARRLREAMERLERAAAANTPKTASAPESPPTPDIRVNNSPIPDFETTEPPNVSTPDFDWTKPGSGSDKRGFNSADFGSTKPGFTSSTRNFSSADFGSSMPQFGSDTRNFTSGTAGDFSSASFGSDTRNFSNDTRNFTSRTGWRDFSPNVPSDYAPPRPSGFTSSSSTPPRFCPRNTASSAATWEHPCGPFCNEFCPDRADHVAREIVEIDSDEEREILRGKGSKGSSKKRSKESLRRASSDRAFRLALVRLRRHDMVAADAAAATSGSPAKSVGSDYYTASESSCY</sequence>
<feature type="compositionally biased region" description="Polar residues" evidence="1">
    <location>
        <begin position="854"/>
        <end position="913"/>
    </location>
</feature>
<dbReference type="EMBL" id="JANBVN010000047">
    <property type="protein sequence ID" value="KAJ9157004.1"/>
    <property type="molecule type" value="Genomic_DNA"/>
</dbReference>
<feature type="compositionally biased region" description="Basic and acidic residues" evidence="1">
    <location>
        <begin position="762"/>
        <end position="786"/>
    </location>
</feature>
<gene>
    <name evidence="2" type="ORF">NKR19_g4004</name>
</gene>
<feature type="compositionally biased region" description="Basic and acidic residues" evidence="1">
    <location>
        <begin position="346"/>
        <end position="358"/>
    </location>
</feature>
<evidence type="ECO:0000256" key="1">
    <source>
        <dbReference type="SAM" id="MobiDB-lite"/>
    </source>
</evidence>
<comment type="caution">
    <text evidence="2">The sequence shown here is derived from an EMBL/GenBank/DDBJ whole genome shotgun (WGS) entry which is preliminary data.</text>
</comment>
<evidence type="ECO:0000313" key="3">
    <source>
        <dbReference type="Proteomes" id="UP001174691"/>
    </source>
</evidence>
<feature type="compositionally biased region" description="Polar residues" evidence="1">
    <location>
        <begin position="521"/>
        <end position="535"/>
    </location>
</feature>
<keyword evidence="3" id="KW-1185">Reference proteome</keyword>
<feature type="region of interest" description="Disordered" evidence="1">
    <location>
        <begin position="1"/>
        <end position="39"/>
    </location>
</feature>
<feature type="compositionally biased region" description="Low complexity" evidence="1">
    <location>
        <begin position="359"/>
        <end position="368"/>
    </location>
</feature>
<feature type="compositionally biased region" description="Basic and acidic residues" evidence="1">
    <location>
        <begin position="672"/>
        <end position="681"/>
    </location>
</feature>
<dbReference type="AlphaFoldDB" id="A0AA38S6C0"/>
<feature type="compositionally biased region" description="Polar residues" evidence="1">
    <location>
        <begin position="450"/>
        <end position="460"/>
    </location>
</feature>
<feature type="compositionally biased region" description="Pro residues" evidence="1">
    <location>
        <begin position="468"/>
        <end position="480"/>
    </location>
</feature>
<feature type="compositionally biased region" description="Basic residues" evidence="1">
    <location>
        <begin position="716"/>
        <end position="726"/>
    </location>
</feature>
<accession>A0AA38S6C0</accession>
<feature type="compositionally biased region" description="Basic and acidic residues" evidence="1">
    <location>
        <begin position="731"/>
        <end position="745"/>
    </location>
</feature>
<feature type="region of interest" description="Disordered" evidence="1">
    <location>
        <begin position="1034"/>
        <end position="1059"/>
    </location>
</feature>
<feature type="region of interest" description="Disordered" evidence="1">
    <location>
        <begin position="992"/>
        <end position="1012"/>
    </location>
</feature>